<accession>Q7NII0</accession>
<dbReference type="Proteomes" id="UP000000557">
    <property type="component" value="Chromosome"/>
</dbReference>
<evidence type="ECO:0000259" key="1">
    <source>
        <dbReference type="SMART" id="SM00858"/>
    </source>
</evidence>
<dbReference type="PhylomeDB" id="Q7NII0"/>
<dbReference type="PANTHER" id="PTHR37850:SF1">
    <property type="entry name" value="SAF DOMAIN PROTEIN"/>
    <property type="match status" value="1"/>
</dbReference>
<evidence type="ECO:0000313" key="3">
    <source>
        <dbReference type="Proteomes" id="UP000000557"/>
    </source>
</evidence>
<dbReference type="InterPro" id="IPR013974">
    <property type="entry name" value="SAF"/>
</dbReference>
<dbReference type="InParanoid" id="Q7NII0"/>
<protein>
    <submittedName>
        <fullName evidence="2">Gll2203 protein</fullName>
    </submittedName>
</protein>
<name>Q7NII0_GLOVI</name>
<dbReference type="InterPro" id="IPR048423">
    <property type="entry name" value="DRL_cat"/>
</dbReference>
<dbReference type="AlphaFoldDB" id="Q7NII0"/>
<feature type="domain" description="SAF" evidence="1">
    <location>
        <begin position="342"/>
        <end position="407"/>
    </location>
</feature>
<keyword evidence="3" id="KW-1185">Reference proteome</keyword>
<dbReference type="EnsemblBacteria" id="BAC90144">
    <property type="protein sequence ID" value="BAC90144"/>
    <property type="gene ID" value="BAC90144"/>
</dbReference>
<organism evidence="2 3">
    <name type="scientific">Gloeobacter violaceus (strain ATCC 29082 / PCC 7421)</name>
    <dbReference type="NCBI Taxonomy" id="251221"/>
    <lineage>
        <taxon>Bacteria</taxon>
        <taxon>Bacillati</taxon>
        <taxon>Cyanobacteriota</taxon>
        <taxon>Cyanophyceae</taxon>
        <taxon>Gloeobacterales</taxon>
        <taxon>Gloeobacteraceae</taxon>
        <taxon>Gloeobacter</taxon>
    </lineage>
</organism>
<sequence>MIIIDSMLERRQAEGKPIRVGMVGAGFAGRGLAMQIVTSMAGMKLVAIANRTLDGAKRAYREAGVEQVRTVETTGQLETAVAEGHYTVTDDPFLLCDAGNIDAIVEITGEVEFGARVILRAIEHGKHVILMNAELDATLGPVLKAYADRAGVVFTNADGDQPGVIMNLFRYVRTLGFKPLLCGNIKSLLDCRRTPETQKAWAEANFQRTKMVTSFADGTKIAMEMCTVANATGFGVGKRGMYAPTAGHVDEAPGLFDLDELMRGGLVDYLLGAQPSFGVFVLGYSENPLKQRYMRFYKMGDGPVYTFYTPFHLSPLEAPLTVARAVLLGDAAVVPIGEPVCEVIAQAKRPLGAGEILDGIGGFTCYGMLENARTARAENLLPMGLTDGCRLLRDIAIDQPITFADVELPVGRLSDRLHREQNIALAARRILQPAE</sequence>
<dbReference type="SUPFAM" id="SSF51735">
    <property type="entry name" value="NAD(P)-binding Rossmann-fold domains"/>
    <property type="match status" value="1"/>
</dbReference>
<reference evidence="2 3" key="2">
    <citation type="journal article" date="2003" name="DNA Res.">
        <title>Complete genome structure of Gloeobacter violaceus PCC 7421, a cyanobacterium that lacks thylakoids (supplement).</title>
        <authorList>
            <person name="Nakamura Y."/>
            <person name="Kaneko T."/>
            <person name="Sato S."/>
            <person name="Mimuro M."/>
            <person name="Miyashita H."/>
            <person name="Tsuchiya T."/>
            <person name="Sasamoto S."/>
            <person name="Watanabe A."/>
            <person name="Kawashima K."/>
            <person name="Kishida Y."/>
            <person name="Kiyokawa C."/>
            <person name="Kohara M."/>
            <person name="Matsumoto M."/>
            <person name="Matsuno A."/>
            <person name="Nakazaki N."/>
            <person name="Shimpo S."/>
            <person name="Takeuchi C."/>
            <person name="Yamada M."/>
            <person name="Tabata S."/>
        </authorList>
    </citation>
    <scope>NUCLEOTIDE SEQUENCE [LARGE SCALE GENOMIC DNA]</scope>
    <source>
        <strain evidence="3">ATCC 29082 / PCC 7421</strain>
    </source>
</reference>
<dbReference type="CDD" id="cd11616">
    <property type="entry name" value="SAF_DH_OX_like"/>
    <property type="match status" value="1"/>
</dbReference>
<dbReference type="KEGG" id="gvi:gll2203"/>
<proteinExistence type="predicted"/>
<dbReference type="HOGENOM" id="CLU_046102_0_0_3"/>
<dbReference type="InterPro" id="IPR036291">
    <property type="entry name" value="NAD(P)-bd_dom_sf"/>
</dbReference>
<dbReference type="PANTHER" id="PTHR37850">
    <property type="entry name" value="STRU PROTEIN"/>
    <property type="match status" value="1"/>
</dbReference>
<gene>
    <name evidence="2" type="ordered locus">gll2203</name>
</gene>
<dbReference type="EMBL" id="BA000045">
    <property type="protein sequence ID" value="BAC90144.1"/>
    <property type="molecule type" value="Genomic_DNA"/>
</dbReference>
<dbReference type="Pfam" id="PF01408">
    <property type="entry name" value="GFO_IDH_MocA"/>
    <property type="match status" value="1"/>
</dbReference>
<evidence type="ECO:0000313" key="2">
    <source>
        <dbReference type="EMBL" id="BAC90144.1"/>
    </source>
</evidence>
<reference evidence="2 3" key="1">
    <citation type="journal article" date="2003" name="DNA Res.">
        <title>Complete genome structure of Gloeobacter violaceus PCC 7421, a cyanobacterium that lacks thylakoids.</title>
        <authorList>
            <person name="Nakamura Y."/>
            <person name="Kaneko T."/>
            <person name="Sato S."/>
            <person name="Mimuro M."/>
            <person name="Miyashita H."/>
            <person name="Tsuchiya T."/>
            <person name="Sasamoto S."/>
            <person name="Watanabe A."/>
            <person name="Kawashima K."/>
            <person name="Kishida Y."/>
            <person name="Kiyokawa C."/>
            <person name="Kohara M."/>
            <person name="Matsumoto M."/>
            <person name="Matsuno A."/>
            <person name="Nakazaki N."/>
            <person name="Shimpo S."/>
            <person name="Takeuchi C."/>
            <person name="Yamada M."/>
            <person name="Tabata S."/>
        </authorList>
    </citation>
    <scope>NUCLEOTIDE SEQUENCE [LARGE SCALE GENOMIC DNA]</scope>
    <source>
        <strain evidence="3">ATCC 29082 / PCC 7421</strain>
    </source>
</reference>
<dbReference type="Gene3D" id="3.40.50.720">
    <property type="entry name" value="NAD(P)-binding Rossmann-like Domain"/>
    <property type="match status" value="1"/>
</dbReference>
<dbReference type="OrthoDB" id="9777844at2"/>
<dbReference type="eggNOG" id="COG4091">
    <property type="taxonomic scope" value="Bacteria"/>
</dbReference>
<dbReference type="RefSeq" id="WP_011142200.1">
    <property type="nucleotide sequence ID" value="NC_005125.1"/>
</dbReference>
<dbReference type="STRING" id="251221.gene:10759698"/>
<dbReference type="Pfam" id="PF21135">
    <property type="entry name" value="DRL_cat"/>
    <property type="match status" value="1"/>
</dbReference>
<dbReference type="PATRIC" id="fig|251221.4.peg.2236"/>
<dbReference type="SMART" id="SM00858">
    <property type="entry name" value="SAF"/>
    <property type="match status" value="1"/>
</dbReference>
<dbReference type="GO" id="GO:0000166">
    <property type="term" value="F:nucleotide binding"/>
    <property type="evidence" value="ECO:0007669"/>
    <property type="project" value="InterPro"/>
</dbReference>
<dbReference type="InterPro" id="IPR000683">
    <property type="entry name" value="Gfo/Idh/MocA-like_OxRdtase_N"/>
</dbReference>